<dbReference type="Proteomes" id="UP000664658">
    <property type="component" value="Unassembled WGS sequence"/>
</dbReference>
<feature type="domain" description="Glycosyltransferase subfamily 4-like N-terminal" evidence="1">
    <location>
        <begin position="16"/>
        <end position="198"/>
    </location>
</feature>
<gene>
    <name evidence="3" type="primary">wbuB</name>
    <name evidence="2" type="ORF">J2R62_03850</name>
</gene>
<dbReference type="RefSeq" id="WP_152135421.1">
    <property type="nucleotide sequence ID" value="NZ_WEKA01000003.1"/>
</dbReference>
<sequence>MNILYINHYAGSPKHGMEYRPYYMSREWIKAGNRVRIVASAYSHVRSVQPNINGLENVDGVEYYWVPATKYFENGVRRVLNIFSFLFVFFVRLKSILNDFKPDVVIASSTYPLDIYLSRFIAKKYSAKLIFEVHDLWPLSPIELGGMSKDHPFIRLCQHAENFAYKHADSVVSMLPVVHEHMEKHGLDLNRLTVIPNGVSVVEWDYKKNLLRDDIREFILSSKNNGYRILCYAGAHGLPNGLDYLIDAATLVSDEKVRIILVGDGLDKARLVNKVKSGGVDNVFFFPPIPKNQIPTLLDLIDIAYIGLQYQPLFRFGISPNKMMDYMMAGKPIISAIDAGNNPVKDANCGVSVSPDPNAIADGIVKLLKLSKAELMILGANGHDYVTKNHSYDILGDKFIKVMK</sequence>
<dbReference type="EMBL" id="MK551187">
    <property type="protein sequence ID" value="QCH03269.1"/>
    <property type="molecule type" value="Genomic_DNA"/>
</dbReference>
<dbReference type="AlphaFoldDB" id="A0A4D6U7P3"/>
<dbReference type="SUPFAM" id="SSF53756">
    <property type="entry name" value="UDP-Glycosyltransferase/glycogen phosphorylase"/>
    <property type="match status" value="1"/>
</dbReference>
<accession>A0A4D6U7P3</accession>
<keyword evidence="3" id="KW-0808">Transferase</keyword>
<dbReference type="EMBL" id="JAFNAA010000003">
    <property type="protein sequence ID" value="MBO1107362.1"/>
    <property type="molecule type" value="Genomic_DNA"/>
</dbReference>
<dbReference type="Pfam" id="PF13579">
    <property type="entry name" value="Glyco_trans_4_4"/>
    <property type="match status" value="1"/>
</dbReference>
<reference evidence="3" key="1">
    <citation type="journal article" date="2019" name="Front. Microbiol.">
        <title>O-Antigen Gene Clusters of Plesiomonas shigelloides Serogroups and Its Application in Development of a Molecular Serotyping Scheme.</title>
        <authorList>
            <person name="Xi D."/>
            <person name="Wang X."/>
            <person name="Ning K."/>
            <person name="Liu Q."/>
            <person name="Jing F."/>
            <person name="Guo X."/>
            <person name="Cao B."/>
        </authorList>
    </citation>
    <scope>NUCLEOTIDE SEQUENCE</scope>
    <source>
        <strain evidence="3">O34H34</strain>
    </source>
</reference>
<organism evidence="3">
    <name type="scientific">Plesiomonas shigelloides</name>
    <name type="common">Aeromonas shigelloides</name>
    <dbReference type="NCBI Taxonomy" id="703"/>
    <lineage>
        <taxon>Bacteria</taxon>
        <taxon>Pseudomonadati</taxon>
        <taxon>Pseudomonadota</taxon>
        <taxon>Gammaproteobacteria</taxon>
        <taxon>Enterobacterales</taxon>
        <taxon>Enterobacteriaceae</taxon>
        <taxon>Plesiomonas</taxon>
    </lineage>
</organism>
<protein>
    <submittedName>
        <fullName evidence="3">Glycosyltransferase WbuB</fullName>
    </submittedName>
    <submittedName>
        <fullName evidence="2">Glycosyltransferase family 4 protein</fullName>
    </submittedName>
</protein>
<dbReference type="GO" id="GO:0016757">
    <property type="term" value="F:glycosyltransferase activity"/>
    <property type="evidence" value="ECO:0007669"/>
    <property type="project" value="UniProtKB-ARBA"/>
</dbReference>
<dbReference type="PANTHER" id="PTHR12526:SF622">
    <property type="entry name" value="GLYCOSYLTRANSFERASE (GROUP I)"/>
    <property type="match status" value="1"/>
</dbReference>
<evidence type="ECO:0000313" key="2">
    <source>
        <dbReference type="EMBL" id="MBO1107362.1"/>
    </source>
</evidence>
<evidence type="ECO:0000313" key="3">
    <source>
        <dbReference type="EMBL" id="QCH03269.1"/>
    </source>
</evidence>
<dbReference type="CDD" id="cd03794">
    <property type="entry name" value="GT4_WbuB-like"/>
    <property type="match status" value="1"/>
</dbReference>
<evidence type="ECO:0000259" key="1">
    <source>
        <dbReference type="Pfam" id="PF13579"/>
    </source>
</evidence>
<reference evidence="2" key="2">
    <citation type="submission" date="2021-03" db="EMBL/GenBank/DDBJ databases">
        <title>Plesiomonas shigelloides zfcc0051, isolated from zebrafish feces.</title>
        <authorList>
            <person name="Vanderhoek Z."/>
            <person name="Gaulke C."/>
        </authorList>
    </citation>
    <scope>NUCLEOTIDE SEQUENCE</scope>
    <source>
        <strain evidence="2">Zfcc0051</strain>
    </source>
</reference>
<dbReference type="PANTHER" id="PTHR12526">
    <property type="entry name" value="GLYCOSYLTRANSFERASE"/>
    <property type="match status" value="1"/>
</dbReference>
<dbReference type="Gene3D" id="3.40.50.2000">
    <property type="entry name" value="Glycogen Phosphorylase B"/>
    <property type="match status" value="2"/>
</dbReference>
<proteinExistence type="predicted"/>
<dbReference type="InterPro" id="IPR028098">
    <property type="entry name" value="Glyco_trans_4-like_N"/>
</dbReference>
<name>A0A4D6U7P3_PLESH</name>
<dbReference type="Pfam" id="PF13692">
    <property type="entry name" value="Glyco_trans_1_4"/>
    <property type="match status" value="1"/>
</dbReference>